<reference evidence="3" key="1">
    <citation type="submission" date="2025-08" db="UniProtKB">
        <authorList>
            <consortium name="RefSeq"/>
        </authorList>
    </citation>
    <scope>IDENTIFICATION</scope>
    <source>
        <tissue evidence="3">Thorax and Abdomen</tissue>
    </source>
</reference>
<sequence length="292" mass="33145">MKTFALLLLITAVASAIEWADLRVTSTYLGSDPLHKKSYFQMPRTKSDAINESWVEVTGLTSLNLTVYCFEEGDGRVCLEYDSYGNIAAIQAAVLCSDVENVQSIYNRSNLNQCQIKTIFDEQYWTSTVYFISPAIGFDFKKIFRRADRETIAAGGRSEMNGLTGTEGIWIGTTDGFIEIPRNVSEWDSAWTKEACYSAEGIHYEYAMNGSMQCTNLQPWFLMEQGGELSGFGLQGFGNTTYKNRDWYEHFAPNYFREVIPTTPQCVIDWGNDYGFNSMHVFLTSKPWTYVC</sequence>
<keyword evidence="2" id="KW-1185">Reference proteome</keyword>
<dbReference type="RefSeq" id="XP_046594889.1">
    <property type="nucleotide sequence ID" value="XM_046738933.1"/>
</dbReference>
<feature type="chain" id="PRO_5047197323" evidence="1">
    <location>
        <begin position="17"/>
        <end position="292"/>
    </location>
</feature>
<protein>
    <submittedName>
        <fullName evidence="3">Uncharacterized protein LOC107221488 isoform X1</fullName>
    </submittedName>
</protein>
<feature type="signal peptide" evidence="1">
    <location>
        <begin position="1"/>
        <end position="16"/>
    </location>
</feature>
<accession>A0ABM3G3P6</accession>
<proteinExistence type="predicted"/>
<evidence type="ECO:0000313" key="3">
    <source>
        <dbReference type="RefSeq" id="XP_046594889.1"/>
    </source>
</evidence>
<evidence type="ECO:0000313" key="2">
    <source>
        <dbReference type="Proteomes" id="UP000829291"/>
    </source>
</evidence>
<keyword evidence="1" id="KW-0732">Signal</keyword>
<name>A0ABM3G3P6_NEOLC</name>
<dbReference type="Proteomes" id="UP000829291">
    <property type="component" value="Chromosome 4"/>
</dbReference>
<dbReference type="GeneID" id="107221488"/>
<organism evidence="2 3">
    <name type="scientific">Neodiprion lecontei</name>
    <name type="common">Redheaded pine sawfly</name>
    <dbReference type="NCBI Taxonomy" id="441921"/>
    <lineage>
        <taxon>Eukaryota</taxon>
        <taxon>Metazoa</taxon>
        <taxon>Ecdysozoa</taxon>
        <taxon>Arthropoda</taxon>
        <taxon>Hexapoda</taxon>
        <taxon>Insecta</taxon>
        <taxon>Pterygota</taxon>
        <taxon>Neoptera</taxon>
        <taxon>Endopterygota</taxon>
        <taxon>Hymenoptera</taxon>
        <taxon>Tenthredinoidea</taxon>
        <taxon>Diprionidae</taxon>
        <taxon>Diprioninae</taxon>
        <taxon>Neodiprion</taxon>
    </lineage>
</organism>
<gene>
    <name evidence="3" type="primary">LOC107221488</name>
</gene>
<evidence type="ECO:0000256" key="1">
    <source>
        <dbReference type="SAM" id="SignalP"/>
    </source>
</evidence>